<feature type="region of interest" description="Disordered" evidence="1">
    <location>
        <begin position="648"/>
        <end position="667"/>
    </location>
</feature>
<feature type="region of interest" description="Disordered" evidence="1">
    <location>
        <begin position="549"/>
        <end position="568"/>
    </location>
</feature>
<feature type="compositionally biased region" description="Pro residues" evidence="1">
    <location>
        <begin position="11"/>
        <end position="24"/>
    </location>
</feature>
<feature type="compositionally biased region" description="Low complexity" evidence="1">
    <location>
        <begin position="550"/>
        <end position="568"/>
    </location>
</feature>
<gene>
    <name evidence="3" type="ORF">TWF696_007374</name>
</gene>
<evidence type="ECO:0000313" key="3">
    <source>
        <dbReference type="EMBL" id="KAK6347302.1"/>
    </source>
</evidence>
<protein>
    <recommendedName>
        <fullName evidence="2">DUF3020 domain-containing protein</fullName>
    </recommendedName>
</protein>
<dbReference type="EMBL" id="JAVHNQ010000005">
    <property type="protein sequence ID" value="KAK6347302.1"/>
    <property type="molecule type" value="Genomic_DNA"/>
</dbReference>
<dbReference type="InterPro" id="IPR021386">
    <property type="entry name" value="SPP41_DUF3020"/>
</dbReference>
<dbReference type="AlphaFoldDB" id="A0AAV9UV14"/>
<sequence length="875" mass="95214">MTGGTDNHESLPPPTGAIVAPPPAEVVVAAAVTDDDVSRKRKVSPAADDAQQSPQKRQRVDMTPPPRPTSTDSYSRAPHPRFASLPPTDTPSIILPPPMPAVQTQPKQDLIPSPDAFLTLEQPAMSSPQPQNPYSEQPPRDNMQFSATDLPPDDENIAGWLARQVRDSATTQHNLGISSGNAGHSPDAGGVESDPETRAERERVRAENRERKKKWREENSDRNKDNDLRGRVSRRANKLFGAENSDKKRLWMESEFNRRKTKREFKTQLKKNETPGSSCWNANDDFTDNPSQVMAGVLTNQEGAAENFRNWLENGDVDYETWRTACQEIWGNPGLRECLEVHLPPMGAGSNAGGQGAKGDGKDADDGLTSKFDAAFDAIIGRPPRKSTTMPPPLIPQAANEAAEMGTAETTPNEVENLGIEAALPQVDAAAEADAGAESLDQLTEEDLQQMIEAGGLSMEEIAALEAALKDENFGQEDPQMVEARLGTEAAAEATDIAMQDPHADHADISDLQLQLDMMSPSTRDAFLTTFIGQSDAVDEMRLDDAAAVEPAAEQPDATDEAAAADGTGEDASVLDLLASAGINLDDLSEEQLQKFINAVSGDGDIDEVLASIQTEQGTSQTATDPGESTAALPQPTQDTLADDNMELNNLDEDAGNSGEDFDDSDEIDLTPDIMRIILEQSNYSSLLGGKSLDSLTTDMAGDAHTIQPKPSVPAPPPQPSPARTPARQTYPMIQQQRQQQQQLQQQQQQQQQQQYSYPSRPYSGNYTYAYDRRPEVQILPPGYSAHQRPPVPSQQPRYPDLTHLIKPPVYKAAQQGDGATVPRNLLAKFLEFKLPIPKFLSRGVPPVDAAKREEEARNVRAYGFPPMASELLKL</sequence>
<feature type="compositionally biased region" description="Basic and acidic residues" evidence="1">
    <location>
        <begin position="195"/>
        <end position="230"/>
    </location>
</feature>
<evidence type="ECO:0000313" key="4">
    <source>
        <dbReference type="Proteomes" id="UP001375240"/>
    </source>
</evidence>
<feature type="region of interest" description="Disordered" evidence="1">
    <location>
        <begin position="1"/>
        <end position="230"/>
    </location>
</feature>
<feature type="compositionally biased region" description="Polar residues" evidence="1">
    <location>
        <begin position="124"/>
        <end position="135"/>
    </location>
</feature>
<comment type="caution">
    <text evidence="3">The sequence shown here is derived from an EMBL/GenBank/DDBJ whole genome shotgun (WGS) entry which is preliminary data.</text>
</comment>
<evidence type="ECO:0000256" key="1">
    <source>
        <dbReference type="SAM" id="MobiDB-lite"/>
    </source>
</evidence>
<keyword evidence="4" id="KW-1185">Reference proteome</keyword>
<accession>A0AAV9UV14</accession>
<proteinExistence type="predicted"/>
<feature type="compositionally biased region" description="Low complexity" evidence="1">
    <location>
        <begin position="724"/>
        <end position="755"/>
    </location>
</feature>
<evidence type="ECO:0000259" key="2">
    <source>
        <dbReference type="Pfam" id="PF11223"/>
    </source>
</evidence>
<feature type="domain" description="DUF3020" evidence="2">
    <location>
        <begin position="208"/>
        <end position="256"/>
    </location>
</feature>
<feature type="compositionally biased region" description="Polar residues" evidence="1">
    <location>
        <begin position="167"/>
        <end position="182"/>
    </location>
</feature>
<organism evidence="3 4">
    <name type="scientific">Orbilia brochopaga</name>
    <dbReference type="NCBI Taxonomy" id="3140254"/>
    <lineage>
        <taxon>Eukaryota</taxon>
        <taxon>Fungi</taxon>
        <taxon>Dikarya</taxon>
        <taxon>Ascomycota</taxon>
        <taxon>Pezizomycotina</taxon>
        <taxon>Orbiliomycetes</taxon>
        <taxon>Orbiliales</taxon>
        <taxon>Orbiliaceae</taxon>
        <taxon>Orbilia</taxon>
    </lineage>
</organism>
<feature type="compositionally biased region" description="Pro residues" evidence="1">
    <location>
        <begin position="711"/>
        <end position="723"/>
    </location>
</feature>
<reference evidence="3 4" key="1">
    <citation type="submission" date="2019-10" db="EMBL/GenBank/DDBJ databases">
        <authorList>
            <person name="Palmer J.M."/>
        </authorList>
    </citation>
    <scope>NUCLEOTIDE SEQUENCE [LARGE SCALE GENOMIC DNA]</scope>
    <source>
        <strain evidence="3 4">TWF696</strain>
    </source>
</reference>
<dbReference type="Pfam" id="PF11223">
    <property type="entry name" value="DUF3020"/>
    <property type="match status" value="1"/>
</dbReference>
<feature type="region of interest" description="Disordered" evidence="1">
    <location>
        <begin position="702"/>
        <end position="768"/>
    </location>
</feature>
<name>A0AAV9UV14_9PEZI</name>
<feature type="region of interest" description="Disordered" evidence="1">
    <location>
        <begin position="616"/>
        <end position="642"/>
    </location>
</feature>
<dbReference type="Proteomes" id="UP001375240">
    <property type="component" value="Unassembled WGS sequence"/>
</dbReference>